<dbReference type="RefSeq" id="WP_210655346.1">
    <property type="nucleotide sequence ID" value="NZ_JAGKQQ010000001.1"/>
</dbReference>
<name>A0ABS5BT06_9BACT</name>
<evidence type="ECO:0000313" key="1">
    <source>
        <dbReference type="EMBL" id="MBP3956841.1"/>
    </source>
</evidence>
<reference evidence="1 2" key="1">
    <citation type="submission" date="2021-04" db="EMBL/GenBank/DDBJ databases">
        <authorList>
            <person name="Ivanova A."/>
        </authorList>
    </citation>
    <scope>NUCLEOTIDE SEQUENCE [LARGE SCALE GENOMIC DNA]</scope>
    <source>
        <strain evidence="1 2">G18</strain>
    </source>
</reference>
<comment type="caution">
    <text evidence="1">The sequence shown here is derived from an EMBL/GenBank/DDBJ whole genome shotgun (WGS) entry which is preliminary data.</text>
</comment>
<proteinExistence type="predicted"/>
<keyword evidence="2" id="KW-1185">Reference proteome</keyword>
<organism evidence="1 2">
    <name type="scientific">Gemmata palustris</name>
    <dbReference type="NCBI Taxonomy" id="2822762"/>
    <lineage>
        <taxon>Bacteria</taxon>
        <taxon>Pseudomonadati</taxon>
        <taxon>Planctomycetota</taxon>
        <taxon>Planctomycetia</taxon>
        <taxon>Gemmatales</taxon>
        <taxon>Gemmataceae</taxon>
        <taxon>Gemmata</taxon>
    </lineage>
</organism>
<sequence>MNFANSLRAYGTSEFRAAVIDQLEKNYSAFPLGSACSRGGYPQTGAEITIREVSVSNERIAVEFTVRFNEAFSSGCSEAPCEVARWIDCRAFIRKDDGSATIEAVEPERPEEF</sequence>
<dbReference type="EMBL" id="JAGKQQ010000001">
    <property type="protein sequence ID" value="MBP3956841.1"/>
    <property type="molecule type" value="Genomic_DNA"/>
</dbReference>
<accession>A0ABS5BT06</accession>
<dbReference type="Proteomes" id="UP000676565">
    <property type="component" value="Unassembled WGS sequence"/>
</dbReference>
<gene>
    <name evidence="1" type="ORF">J8F10_16330</name>
</gene>
<evidence type="ECO:0000313" key="2">
    <source>
        <dbReference type="Proteomes" id="UP000676565"/>
    </source>
</evidence>
<protein>
    <submittedName>
        <fullName evidence="1">Uncharacterized protein</fullName>
    </submittedName>
</protein>